<dbReference type="Proteomes" id="UP001428290">
    <property type="component" value="Unassembled WGS sequence"/>
</dbReference>
<dbReference type="Gene3D" id="3.40.50.2000">
    <property type="entry name" value="Glycogen Phosphorylase B"/>
    <property type="match status" value="2"/>
</dbReference>
<dbReference type="RefSeq" id="WP_345720317.1">
    <property type="nucleotide sequence ID" value="NZ_BAABRU010000002.1"/>
</dbReference>
<dbReference type="PANTHER" id="PTHR12526">
    <property type="entry name" value="GLYCOSYLTRANSFERASE"/>
    <property type="match status" value="1"/>
</dbReference>
<dbReference type="EMBL" id="BAABRU010000002">
    <property type="protein sequence ID" value="GAA5526672.1"/>
    <property type="molecule type" value="Genomic_DNA"/>
</dbReference>
<gene>
    <name evidence="1" type="ORF">Hgul01_00449</name>
</gene>
<accession>A0ABP9WTZ5</accession>
<name>A0ABP9WTZ5_9CHLR</name>
<dbReference type="Pfam" id="PF13692">
    <property type="entry name" value="Glyco_trans_1_4"/>
    <property type="match status" value="1"/>
</dbReference>
<evidence type="ECO:0000313" key="2">
    <source>
        <dbReference type="Proteomes" id="UP001428290"/>
    </source>
</evidence>
<organism evidence="1 2">
    <name type="scientific">Herpetosiphon gulosus</name>
    <dbReference type="NCBI Taxonomy" id="1973496"/>
    <lineage>
        <taxon>Bacteria</taxon>
        <taxon>Bacillati</taxon>
        <taxon>Chloroflexota</taxon>
        <taxon>Chloroflexia</taxon>
        <taxon>Herpetosiphonales</taxon>
        <taxon>Herpetosiphonaceae</taxon>
        <taxon>Herpetosiphon</taxon>
    </lineage>
</organism>
<evidence type="ECO:0000313" key="1">
    <source>
        <dbReference type="EMBL" id="GAA5526672.1"/>
    </source>
</evidence>
<reference evidence="1 2" key="1">
    <citation type="submission" date="2024-02" db="EMBL/GenBank/DDBJ databases">
        <title>Herpetosiphon gulosus NBRC 112829.</title>
        <authorList>
            <person name="Ichikawa N."/>
            <person name="Katano-Makiyama Y."/>
            <person name="Hidaka K."/>
        </authorList>
    </citation>
    <scope>NUCLEOTIDE SEQUENCE [LARGE SCALE GENOMIC DNA]</scope>
    <source>
        <strain evidence="1 2">NBRC 112829</strain>
    </source>
</reference>
<dbReference type="SUPFAM" id="SSF53756">
    <property type="entry name" value="UDP-Glycosyltransferase/glycogen phosphorylase"/>
    <property type="match status" value="1"/>
</dbReference>
<sequence length="371" mass="41665">MNQPRTVLCLTAYQPMLTASVRYRIMPYAPALAAAGIQLRYLPFATPQLQRLLYQPKRYPQKIVAMLGALTQWLVKLPRQPAAVIVQREAALIGAPVIERWFSRRVPVIFDFDDAIFLPTDPKRSINGWLSRLARPANKTDQLLSLSSMVWAGNAYLADYAQRFNANVQIIPTVVDCEQCQPRSVPSTHICTLGWVGSHSTARYLEQLVPVLRQLAQRYRFRLLVVGAAKPLEIEGIECINHDWQQAREWHDFQQIDIGLYPIEADLWAEGKCGLKAIQYGAAAIPSVCSAVGVNQQIIGHGQTGFLANDSTEWLEYLARLLEDGQLRQTIGQAARQKIEAEYSVQRYQTNIVAALKDYVCVESAESSVQA</sequence>
<comment type="caution">
    <text evidence="1">The sequence shown here is derived from an EMBL/GenBank/DDBJ whole genome shotgun (WGS) entry which is preliminary data.</text>
</comment>
<evidence type="ECO:0008006" key="3">
    <source>
        <dbReference type="Google" id="ProtNLM"/>
    </source>
</evidence>
<proteinExistence type="predicted"/>
<keyword evidence="2" id="KW-1185">Reference proteome</keyword>
<dbReference type="CDD" id="cd03801">
    <property type="entry name" value="GT4_PimA-like"/>
    <property type="match status" value="1"/>
</dbReference>
<protein>
    <recommendedName>
        <fullName evidence="3">Glycosyltransferase</fullName>
    </recommendedName>
</protein>